<proteinExistence type="predicted"/>
<dbReference type="RefSeq" id="WP_280944495.1">
    <property type="nucleotide sequence ID" value="NZ_CP123771.1"/>
</dbReference>
<dbReference type="Proteomes" id="UP001227386">
    <property type="component" value="Chromosome"/>
</dbReference>
<accession>A0ABY8PCQ2</accession>
<evidence type="ECO:0000313" key="1">
    <source>
        <dbReference type="EMBL" id="WGO92985.1"/>
    </source>
</evidence>
<keyword evidence="2" id="KW-1185">Reference proteome</keyword>
<name>A0ABY8PCQ2_9PSED</name>
<organism evidence="1 2">
    <name type="scientific">Pseudomonas viciae</name>
    <dbReference type="NCBI Taxonomy" id="2505979"/>
    <lineage>
        <taxon>Bacteria</taxon>
        <taxon>Pseudomonadati</taxon>
        <taxon>Pseudomonadota</taxon>
        <taxon>Gammaproteobacteria</taxon>
        <taxon>Pseudomonadales</taxon>
        <taxon>Pseudomonadaceae</taxon>
        <taxon>Pseudomonas</taxon>
    </lineage>
</organism>
<gene>
    <name evidence="1" type="ORF">QCD61_25450</name>
</gene>
<dbReference type="EMBL" id="CP123771">
    <property type="protein sequence ID" value="WGO92985.1"/>
    <property type="molecule type" value="Genomic_DNA"/>
</dbReference>
<evidence type="ECO:0000313" key="2">
    <source>
        <dbReference type="Proteomes" id="UP001227386"/>
    </source>
</evidence>
<reference evidence="1 2" key="1">
    <citation type="journal article" date="2012" name="Appl. Soil Ecol.">
        <title>Isolation and characterization of new plant growth-promoting bacterial endophytes.</title>
        <authorList>
            <person name="Rashid S."/>
            <person name="Charles T.C."/>
            <person name="Glick B.R."/>
        </authorList>
    </citation>
    <scope>NUCLEOTIDE SEQUENCE [LARGE SCALE GENOMIC DNA]</scope>
    <source>
        <strain evidence="1 2">YsS1</strain>
    </source>
</reference>
<evidence type="ECO:0008006" key="3">
    <source>
        <dbReference type="Google" id="ProtNLM"/>
    </source>
</evidence>
<protein>
    <recommendedName>
        <fullName evidence="3">TIR domain-containing protein</fullName>
    </recommendedName>
</protein>
<sequence>MHSSGHSLVIDDKYDDGMLICSRLIENLTPCYFFQYDEQRLLERRQQDRPKLTGVRLIFQDLALTSQGEPSKTDYEAAALTIESIVSELNGPWLLVTWSTWAGAENQLGTQKAQEVFDHLRDSLAPGLRPFAFVVLDTKPRYSRSGMHGDVQRISDISSEQLQELSQHISQKVERYPATSALIDWESEVFRAISETVSEITSFIQLGEYFDADLGSVLREMALAEIGKNVDPQSLSKGLKEVLSSILRDKIKSTANGLENFEEIDDQKILRLEDWKAKTNRIIHQELSPPPPALPPGSLLDFSHNLELLPGAIDSPKELNSFIRKNFFQFGAGDCSKARKNEVSEACSFIALDITPPCDHAQTKSTWNKYIIGISVPEQYIDYCRMIDKKTGERTDKLLGEYLVCLPEMMNPDGPKYFLVFNSRLTLSIDTDKANSTFADHYKGRLREQMLGDLTSWLIRQTTRPGIVELR</sequence>